<organism evidence="1">
    <name type="scientific">Nucleocytoviricota sp</name>
    <dbReference type="NCBI Taxonomy" id="2809609"/>
    <lineage>
        <taxon>Viruses</taxon>
        <taxon>Varidnaviria</taxon>
        <taxon>Bamfordvirae</taxon>
        <taxon>Nucleocytoviricota</taxon>
    </lineage>
</organism>
<evidence type="ECO:0000313" key="1">
    <source>
        <dbReference type="EMBL" id="UZT28939.1"/>
    </source>
</evidence>
<dbReference type="EMBL" id="OP765584">
    <property type="protein sequence ID" value="UZT29320.1"/>
    <property type="molecule type" value="Genomic_DNA"/>
</dbReference>
<name>A0A9E8G406_9VIRU</name>
<protein>
    <submittedName>
        <fullName evidence="1">Uncharacterized protein</fullName>
    </submittedName>
</protein>
<evidence type="ECO:0000313" key="2">
    <source>
        <dbReference type="EMBL" id="UZT29320.1"/>
    </source>
</evidence>
<sequence length="311" mass="37425">MIKYNSTTINDIIFKKSNIKPDNNFINIINKLKEEIKTIKFEYNNDNKINETKNYNFNNGNNLKSFENLRNYKSKIINEKSLFTIIRNLLNKITEKTYEKLLIDLIDNIQLIYDNNDEQKDEITLFIFKFFTKNQFISTIYANIYNILCNKYNDFNNILISNLSYFDDTLYNILNNNELDNDIIINEYKSYFMFYSNCFNLDLIEAKTIIKILLSFQLKMIILIEKESKKKECEIINELVCLFIKNSKKTFQSKYKIIFNYECECYCSENENNNILFKNIYKISNFKIYDFKSLTNKIIFKNKDIVELFND</sequence>
<accession>A0A9E8G406</accession>
<reference evidence="1" key="1">
    <citation type="submission" date="2022-10" db="EMBL/GenBank/DDBJ databases">
        <title>Genomics discovery of giant fungal viruses from subsurface oceanic crustal fluids.</title>
        <authorList>
            <person name="Bhattacharjee A.S."/>
            <person name="Schulz F."/>
            <person name="Woyke T."/>
            <person name="Orcutt B.N."/>
            <person name="Matinez Martinez J."/>
        </authorList>
    </citation>
    <scope>NUCLEOTIDE SEQUENCE</scope>
    <source>
        <strain evidence="1">VSAG1.JdFR</strain>
        <strain evidence="2">VSAG8.JdFR</strain>
    </source>
</reference>
<proteinExistence type="predicted"/>
<dbReference type="EMBL" id="OP765507">
    <property type="protein sequence ID" value="UZT28939.1"/>
    <property type="molecule type" value="Genomic_DNA"/>
</dbReference>